<sequence>MQKLNFPTYSFRFKNSENKVSIFDVVRKKFVILQPEEWVRQHCVQYLIEVKNYPLSLINVEKELTINDLKKRYDIVIFNSDGSIHLIVECKAPNIDIKQNTFDQIARYNLALNATYLMVTNGINHYYCSMDFEAERYQFLKDIPDYK</sequence>
<feature type="domain" description="Type I restriction enzyme R protein N-terminal" evidence="1">
    <location>
        <begin position="35"/>
        <end position="144"/>
    </location>
</feature>
<gene>
    <name evidence="2" type="ORF">LY08_02575</name>
</gene>
<evidence type="ECO:0000259" key="1">
    <source>
        <dbReference type="Pfam" id="PF13588"/>
    </source>
</evidence>
<dbReference type="InterPro" id="IPR029464">
    <property type="entry name" value="HSDR_N"/>
</dbReference>
<organism evidence="2 3">
    <name type="scientific">Olleya aquimaris</name>
    <dbReference type="NCBI Taxonomy" id="639310"/>
    <lineage>
        <taxon>Bacteria</taxon>
        <taxon>Pseudomonadati</taxon>
        <taxon>Bacteroidota</taxon>
        <taxon>Flavobacteriia</taxon>
        <taxon>Flavobacteriales</taxon>
        <taxon>Flavobacteriaceae</taxon>
    </lineage>
</organism>
<proteinExistence type="predicted"/>
<comment type="caution">
    <text evidence="2">The sequence shown here is derived from an EMBL/GenBank/DDBJ whole genome shotgun (WGS) entry which is preliminary data.</text>
</comment>
<dbReference type="EMBL" id="QLLO01000011">
    <property type="protein sequence ID" value="RAJ11866.1"/>
    <property type="molecule type" value="Genomic_DNA"/>
</dbReference>
<reference evidence="2 3" key="1">
    <citation type="submission" date="2018-06" db="EMBL/GenBank/DDBJ databases">
        <title>Genomic Encyclopedia of Archaeal and Bacterial Type Strains, Phase II (KMG-II): from individual species to whole genera.</title>
        <authorList>
            <person name="Goeker M."/>
        </authorList>
    </citation>
    <scope>NUCLEOTIDE SEQUENCE [LARGE SCALE GENOMIC DNA]</scope>
    <source>
        <strain evidence="2 3">DSM 24464</strain>
    </source>
</reference>
<name>A0A327R4X6_9FLAO</name>
<dbReference type="AlphaFoldDB" id="A0A327R4X6"/>
<keyword evidence="3" id="KW-1185">Reference proteome</keyword>
<dbReference type="RefSeq" id="WP_111660837.1">
    <property type="nucleotide sequence ID" value="NZ_QLLO01000011.1"/>
</dbReference>
<dbReference type="Pfam" id="PF13588">
    <property type="entry name" value="HSDR_N_2"/>
    <property type="match status" value="1"/>
</dbReference>
<evidence type="ECO:0000313" key="3">
    <source>
        <dbReference type="Proteomes" id="UP000248703"/>
    </source>
</evidence>
<accession>A0A327R4X6</accession>
<protein>
    <submittedName>
        <fullName evidence="2">Type I restriction and modification enzyme subunit R-like protein</fullName>
    </submittedName>
</protein>
<evidence type="ECO:0000313" key="2">
    <source>
        <dbReference type="EMBL" id="RAJ11866.1"/>
    </source>
</evidence>
<dbReference type="Proteomes" id="UP000248703">
    <property type="component" value="Unassembled WGS sequence"/>
</dbReference>
<dbReference type="OrthoDB" id="9790377at2"/>